<proteinExistence type="predicted"/>
<protein>
    <submittedName>
        <fullName evidence="1">Uncharacterized protein</fullName>
    </submittedName>
</protein>
<accession>A0A0E2LNG3</accession>
<dbReference type="EMBL" id="AWUW01000130">
    <property type="protein sequence ID" value="ERJ64513.1"/>
    <property type="molecule type" value="Genomic_DNA"/>
</dbReference>
<dbReference type="AlphaFoldDB" id="A0A0E2LNG3"/>
<evidence type="ECO:0000313" key="1">
    <source>
        <dbReference type="EMBL" id="ERJ64513.1"/>
    </source>
</evidence>
<sequence length="41" mass="4639">MRAKRLCLVSLSKGNFLHTLDRRPLCPKTVTDGCKTSSYLK</sequence>
<reference evidence="1 2" key="1">
    <citation type="submission" date="2013-06" db="EMBL/GenBank/DDBJ databases">
        <authorList>
            <person name="Weinstock G."/>
            <person name="Sodergren E."/>
            <person name="Lobos E.A."/>
            <person name="Fulton L."/>
            <person name="Fulton R."/>
            <person name="Courtney L."/>
            <person name="Fronick C."/>
            <person name="O'Laughlin M."/>
            <person name="Godfrey J."/>
            <person name="Wilson R.M."/>
            <person name="Miner T."/>
            <person name="Farmer C."/>
            <person name="Delehaunty K."/>
            <person name="Cordes M."/>
            <person name="Minx P."/>
            <person name="Tomlinson C."/>
            <person name="Chen J."/>
            <person name="Wollam A."/>
            <person name="Pepin K.H."/>
            <person name="Bhonagiri V."/>
            <person name="Zhang X."/>
            <person name="Warren W."/>
            <person name="Mitreva M."/>
            <person name="Mardis E.R."/>
            <person name="Wilson R.K."/>
        </authorList>
    </citation>
    <scope>NUCLEOTIDE SEQUENCE [LARGE SCALE GENOMIC DNA]</scope>
    <source>
        <strain evidence="1 2">F0570</strain>
    </source>
</reference>
<comment type="caution">
    <text evidence="1">The sequence shown here is derived from an EMBL/GenBank/DDBJ whole genome shotgun (WGS) entry which is preliminary data.</text>
</comment>
<gene>
    <name evidence="1" type="ORF">HMPREF1555_01769</name>
</gene>
<dbReference type="Proteomes" id="UP000016630">
    <property type="component" value="Unassembled WGS sequence"/>
</dbReference>
<name>A0A0E2LNG3_PORGN</name>
<organism evidence="1 2">
    <name type="scientific">Porphyromonas gingivalis F0570</name>
    <dbReference type="NCBI Taxonomy" id="1227271"/>
    <lineage>
        <taxon>Bacteria</taxon>
        <taxon>Pseudomonadati</taxon>
        <taxon>Bacteroidota</taxon>
        <taxon>Bacteroidia</taxon>
        <taxon>Bacteroidales</taxon>
        <taxon>Porphyromonadaceae</taxon>
        <taxon>Porphyromonas</taxon>
    </lineage>
</organism>
<dbReference type="HOGENOM" id="CLU_3274351_0_0_10"/>
<evidence type="ECO:0000313" key="2">
    <source>
        <dbReference type="Proteomes" id="UP000016630"/>
    </source>
</evidence>